<dbReference type="InterPro" id="IPR036573">
    <property type="entry name" value="CBM_sf_5/12"/>
</dbReference>
<dbReference type="Pfam" id="PF02839">
    <property type="entry name" value="CBM_5_12"/>
    <property type="match status" value="1"/>
</dbReference>
<dbReference type="SUPFAM" id="SSF51055">
    <property type="entry name" value="Carbohydrate binding domain"/>
    <property type="match status" value="1"/>
</dbReference>
<dbReference type="InterPro" id="IPR003610">
    <property type="entry name" value="CBM5/12"/>
</dbReference>
<evidence type="ECO:0000313" key="5">
    <source>
        <dbReference type="Proteomes" id="UP000807469"/>
    </source>
</evidence>
<accession>A0A9P5Z1K6</accession>
<gene>
    <name evidence="4" type="ORF">BDN70DRAFT_932490</name>
</gene>
<dbReference type="AlphaFoldDB" id="A0A9P5Z1K6"/>
<organism evidence="4 5">
    <name type="scientific">Pholiota conissans</name>
    <dbReference type="NCBI Taxonomy" id="109636"/>
    <lineage>
        <taxon>Eukaryota</taxon>
        <taxon>Fungi</taxon>
        <taxon>Dikarya</taxon>
        <taxon>Basidiomycota</taxon>
        <taxon>Agaricomycotina</taxon>
        <taxon>Agaricomycetes</taxon>
        <taxon>Agaricomycetidae</taxon>
        <taxon>Agaricales</taxon>
        <taxon>Agaricineae</taxon>
        <taxon>Strophariaceae</taxon>
        <taxon>Pholiota</taxon>
    </lineage>
</organism>
<keyword evidence="1" id="KW-0378">Hydrolase</keyword>
<comment type="caution">
    <text evidence="4">The sequence shown here is derived from an EMBL/GenBank/DDBJ whole genome shotgun (WGS) entry which is preliminary data.</text>
</comment>
<dbReference type="GO" id="GO:0004553">
    <property type="term" value="F:hydrolase activity, hydrolyzing O-glycosyl compounds"/>
    <property type="evidence" value="ECO:0007669"/>
    <property type="project" value="InterPro"/>
</dbReference>
<dbReference type="OrthoDB" id="6020543at2759"/>
<dbReference type="SMART" id="SM00495">
    <property type="entry name" value="ChtBD3"/>
    <property type="match status" value="1"/>
</dbReference>
<sequence length="76" mass="7790">MTSMKPSSIAIPTTTSKPTTTTVASGLCANVAAWSSAIAYTGGMQVTYGGFLWTASWWTQADTPGGVGSGLLIMEI</sequence>
<keyword evidence="5" id="KW-1185">Reference proteome</keyword>
<feature type="domain" description="Chitin-binding type-3" evidence="3">
    <location>
        <begin position="31"/>
        <end position="76"/>
    </location>
</feature>
<evidence type="ECO:0000313" key="4">
    <source>
        <dbReference type="EMBL" id="KAF9479507.1"/>
    </source>
</evidence>
<dbReference type="Proteomes" id="UP000807469">
    <property type="component" value="Unassembled WGS sequence"/>
</dbReference>
<proteinExistence type="predicted"/>
<dbReference type="Gene3D" id="2.10.10.20">
    <property type="entry name" value="Carbohydrate-binding module superfamily 5/12"/>
    <property type="match status" value="1"/>
</dbReference>
<evidence type="ECO:0000256" key="2">
    <source>
        <dbReference type="SAM" id="MobiDB-lite"/>
    </source>
</evidence>
<name>A0A9P5Z1K6_9AGAR</name>
<dbReference type="CDD" id="cd12215">
    <property type="entry name" value="ChiC_BD"/>
    <property type="match status" value="1"/>
</dbReference>
<feature type="region of interest" description="Disordered" evidence="2">
    <location>
        <begin position="1"/>
        <end position="21"/>
    </location>
</feature>
<dbReference type="EMBL" id="MU155211">
    <property type="protein sequence ID" value="KAF9479507.1"/>
    <property type="molecule type" value="Genomic_DNA"/>
</dbReference>
<protein>
    <recommendedName>
        <fullName evidence="3">Chitin-binding type-3 domain-containing protein</fullName>
    </recommendedName>
</protein>
<dbReference type="GO" id="GO:0005975">
    <property type="term" value="P:carbohydrate metabolic process"/>
    <property type="evidence" value="ECO:0007669"/>
    <property type="project" value="InterPro"/>
</dbReference>
<dbReference type="GO" id="GO:0005576">
    <property type="term" value="C:extracellular region"/>
    <property type="evidence" value="ECO:0007669"/>
    <property type="project" value="InterPro"/>
</dbReference>
<evidence type="ECO:0000259" key="3">
    <source>
        <dbReference type="SMART" id="SM00495"/>
    </source>
</evidence>
<dbReference type="GO" id="GO:0030246">
    <property type="term" value="F:carbohydrate binding"/>
    <property type="evidence" value="ECO:0007669"/>
    <property type="project" value="InterPro"/>
</dbReference>
<reference evidence="4" key="1">
    <citation type="submission" date="2020-11" db="EMBL/GenBank/DDBJ databases">
        <authorList>
            <consortium name="DOE Joint Genome Institute"/>
            <person name="Ahrendt S."/>
            <person name="Riley R."/>
            <person name="Andreopoulos W."/>
            <person name="Labutti K."/>
            <person name="Pangilinan J."/>
            <person name="Ruiz-Duenas F.J."/>
            <person name="Barrasa J.M."/>
            <person name="Sanchez-Garcia M."/>
            <person name="Camarero S."/>
            <person name="Miyauchi S."/>
            <person name="Serrano A."/>
            <person name="Linde D."/>
            <person name="Babiker R."/>
            <person name="Drula E."/>
            <person name="Ayuso-Fernandez I."/>
            <person name="Pacheco R."/>
            <person name="Padilla G."/>
            <person name="Ferreira P."/>
            <person name="Barriuso J."/>
            <person name="Kellner H."/>
            <person name="Castanera R."/>
            <person name="Alfaro M."/>
            <person name="Ramirez L."/>
            <person name="Pisabarro A.G."/>
            <person name="Kuo A."/>
            <person name="Tritt A."/>
            <person name="Lipzen A."/>
            <person name="He G."/>
            <person name="Yan M."/>
            <person name="Ng V."/>
            <person name="Cullen D."/>
            <person name="Martin F."/>
            <person name="Rosso M.-N."/>
            <person name="Henrissat B."/>
            <person name="Hibbett D."/>
            <person name="Martinez A.T."/>
            <person name="Grigoriev I.V."/>
        </authorList>
    </citation>
    <scope>NUCLEOTIDE SEQUENCE</scope>
    <source>
        <strain evidence="4">CIRM-BRFM 674</strain>
    </source>
</reference>
<evidence type="ECO:0000256" key="1">
    <source>
        <dbReference type="ARBA" id="ARBA00022801"/>
    </source>
</evidence>